<dbReference type="Pfam" id="PF13516">
    <property type="entry name" value="LRR_6"/>
    <property type="match status" value="2"/>
</dbReference>
<dbReference type="SUPFAM" id="SSF52047">
    <property type="entry name" value="RNI-like"/>
    <property type="match status" value="1"/>
</dbReference>
<feature type="coiled-coil region" evidence="5">
    <location>
        <begin position="384"/>
        <end position="436"/>
    </location>
</feature>
<name>A0A507EA01_9FUNG</name>
<reference evidence="6 7" key="1">
    <citation type="journal article" date="2019" name="Sci. Rep.">
        <title>Comparative genomics of chytrid fungi reveal insights into the obligate biotrophic and pathogenic lifestyle of Synchytrium endobioticum.</title>
        <authorList>
            <person name="van de Vossenberg B.T.L.H."/>
            <person name="Warris S."/>
            <person name="Nguyen H.D.T."/>
            <person name="van Gent-Pelzer M.P.E."/>
            <person name="Joly D.L."/>
            <person name="van de Geest H.C."/>
            <person name="Bonants P.J.M."/>
            <person name="Smith D.S."/>
            <person name="Levesque C.A."/>
            <person name="van der Lee T.A.J."/>
        </authorList>
    </citation>
    <scope>NUCLEOTIDE SEQUENCE [LARGE SCALE GENOMIC DNA]</scope>
    <source>
        <strain evidence="6 7">CBS 809.83</strain>
    </source>
</reference>
<dbReference type="InterPro" id="IPR032675">
    <property type="entry name" value="LRR_dom_sf"/>
</dbReference>
<evidence type="ECO:0000256" key="4">
    <source>
        <dbReference type="ARBA" id="ARBA00023212"/>
    </source>
</evidence>
<dbReference type="AlphaFoldDB" id="A0A507EA01"/>
<keyword evidence="7" id="KW-1185">Reference proteome</keyword>
<dbReference type="STRING" id="109895.A0A507EA01"/>
<sequence length="614" mass="70775">MAENFKHNYLLKCAELCIEPHRALTEVLNKHAAGSWSSFDTLDLRGQTATVKDCAALAAALSNDVLFTKINLADSFLDDDVLEWNCIGIWQAGVRSLADGLSVNQALEDLDLRNNKIGPEGTQTLAICLKSNMALRRLDLRWNNIGLLGSKAIVDLLKWNNTLAVVQLAGNEVPDDLGRAINIALERNADRRKHVLRNRAVAEDHANQMEQLGSTHRGFMNDLRKDLVWKDLQLDAATKDVAKSREAYKILEHQLARAKDEAKYAAETFERERNNMKNMLDAALKQVAEERDAQDQMSSLRDKANSLLKQRELEFEAGRCEADVKRETSKRENAALREELEKLREKLRSSNIVFDEQLKQQQSDHGQKMTALEISKDSFWGDKVRKLEERLRKTETEYARLEDNNNTQRSSFVTEKRQWADRLAEAEARVRRENDDRWKEMESNLAAMTCCRDSLQSKLSHQSQLTAKAVRELDAERERWQQARAELVEEIANLEARHAKSSFARTQLEDVQNLLREAESRTAIMSRQLSKLHEERVREGEQRQAEVLKLHEDIDSRERLIARLKEQVKMREHELQEREEESVLQMKELQLSIATLVNQRTRNSIRSRSLDKPL</sequence>
<dbReference type="Gene3D" id="3.80.10.10">
    <property type="entry name" value="Ribonuclease Inhibitor"/>
    <property type="match status" value="1"/>
</dbReference>
<proteinExistence type="predicted"/>
<dbReference type="SMART" id="SM00368">
    <property type="entry name" value="LRR_RI"/>
    <property type="match status" value="3"/>
</dbReference>
<dbReference type="EMBL" id="QEAQ01000020">
    <property type="protein sequence ID" value="TPX59880.1"/>
    <property type="molecule type" value="Genomic_DNA"/>
</dbReference>
<evidence type="ECO:0000313" key="6">
    <source>
        <dbReference type="EMBL" id="TPX59880.1"/>
    </source>
</evidence>
<dbReference type="PANTHER" id="PTHR23170">
    <property type="entry name" value="NY-REN-58 ANTIGEN"/>
    <property type="match status" value="1"/>
</dbReference>
<feature type="coiled-coil region" evidence="5">
    <location>
        <begin position="234"/>
        <end position="353"/>
    </location>
</feature>
<dbReference type="InterPro" id="IPR052116">
    <property type="entry name" value="Centro_Cilium_Assembly"/>
</dbReference>
<organism evidence="6 7">
    <name type="scientific">Powellomyces hirtus</name>
    <dbReference type="NCBI Taxonomy" id="109895"/>
    <lineage>
        <taxon>Eukaryota</taxon>
        <taxon>Fungi</taxon>
        <taxon>Fungi incertae sedis</taxon>
        <taxon>Chytridiomycota</taxon>
        <taxon>Chytridiomycota incertae sedis</taxon>
        <taxon>Chytridiomycetes</taxon>
        <taxon>Spizellomycetales</taxon>
        <taxon>Powellomycetaceae</taxon>
        <taxon>Powellomyces</taxon>
    </lineage>
</organism>
<evidence type="ECO:0000256" key="3">
    <source>
        <dbReference type="ARBA" id="ARBA00023054"/>
    </source>
</evidence>
<feature type="coiled-coil region" evidence="5">
    <location>
        <begin position="470"/>
        <end position="581"/>
    </location>
</feature>
<keyword evidence="2" id="KW-0963">Cytoplasm</keyword>
<evidence type="ECO:0000256" key="1">
    <source>
        <dbReference type="ARBA" id="ARBA00004300"/>
    </source>
</evidence>
<comment type="caution">
    <text evidence="6">The sequence shown here is derived from an EMBL/GenBank/DDBJ whole genome shotgun (WGS) entry which is preliminary data.</text>
</comment>
<dbReference type="PANTHER" id="PTHR23170:SF3">
    <property type="entry name" value="LEUCINE-RICH REPEAT-CONTAINING PROTEIN 45"/>
    <property type="match status" value="1"/>
</dbReference>
<keyword evidence="3 5" id="KW-0175">Coiled coil</keyword>
<accession>A0A507EA01</accession>
<protein>
    <submittedName>
        <fullName evidence="6">Uncharacterized protein</fullName>
    </submittedName>
</protein>
<evidence type="ECO:0000256" key="5">
    <source>
        <dbReference type="SAM" id="Coils"/>
    </source>
</evidence>
<gene>
    <name evidence="6" type="ORF">PhCBS80983_g02141</name>
</gene>
<dbReference type="InterPro" id="IPR001611">
    <property type="entry name" value="Leu-rich_rpt"/>
</dbReference>
<comment type="subcellular location">
    <subcellularLocation>
        <location evidence="1">Cytoplasm</location>
        <location evidence="1">Cytoskeleton</location>
        <location evidence="1">Microtubule organizing center</location>
        <location evidence="1">Centrosome</location>
    </subcellularLocation>
</comment>
<evidence type="ECO:0000256" key="2">
    <source>
        <dbReference type="ARBA" id="ARBA00022490"/>
    </source>
</evidence>
<dbReference type="Proteomes" id="UP000318582">
    <property type="component" value="Unassembled WGS sequence"/>
</dbReference>
<keyword evidence="4" id="KW-0206">Cytoskeleton</keyword>
<evidence type="ECO:0000313" key="7">
    <source>
        <dbReference type="Proteomes" id="UP000318582"/>
    </source>
</evidence>